<reference evidence="1" key="1">
    <citation type="journal article" date="2014" name="Front. Microbiol.">
        <title>High frequency of phylogenetically diverse reductive dehalogenase-homologous genes in deep subseafloor sedimentary metagenomes.</title>
        <authorList>
            <person name="Kawai M."/>
            <person name="Futagami T."/>
            <person name="Toyoda A."/>
            <person name="Takaki Y."/>
            <person name="Nishi S."/>
            <person name="Hori S."/>
            <person name="Arai W."/>
            <person name="Tsubouchi T."/>
            <person name="Morono Y."/>
            <person name="Uchiyama I."/>
            <person name="Ito T."/>
            <person name="Fujiyama A."/>
            <person name="Inagaki F."/>
            <person name="Takami H."/>
        </authorList>
    </citation>
    <scope>NUCLEOTIDE SEQUENCE</scope>
    <source>
        <strain evidence="1">Expedition CK06-06</strain>
    </source>
</reference>
<sequence>MEYEPPNYVCTSCGLVVNRFEFDKTKREHFGSKAEEDDSYYEEKKKKKDYLDWYLSSDKESFDE</sequence>
<name>X1VGY0_9ZZZZ</name>
<accession>X1VGY0</accession>
<evidence type="ECO:0000313" key="1">
    <source>
        <dbReference type="EMBL" id="GAJ13991.1"/>
    </source>
</evidence>
<protein>
    <recommendedName>
        <fullName evidence="2">TFIIB-type domain-containing protein</fullName>
    </recommendedName>
</protein>
<gene>
    <name evidence="1" type="ORF">S12H4_51444</name>
</gene>
<proteinExistence type="predicted"/>
<dbReference type="AlphaFoldDB" id="X1VGY0"/>
<dbReference type="EMBL" id="BARW01032512">
    <property type="protein sequence ID" value="GAJ13991.1"/>
    <property type="molecule type" value="Genomic_DNA"/>
</dbReference>
<evidence type="ECO:0008006" key="2">
    <source>
        <dbReference type="Google" id="ProtNLM"/>
    </source>
</evidence>
<comment type="caution">
    <text evidence="1">The sequence shown here is derived from an EMBL/GenBank/DDBJ whole genome shotgun (WGS) entry which is preliminary data.</text>
</comment>
<organism evidence="1">
    <name type="scientific">marine sediment metagenome</name>
    <dbReference type="NCBI Taxonomy" id="412755"/>
    <lineage>
        <taxon>unclassified sequences</taxon>
        <taxon>metagenomes</taxon>
        <taxon>ecological metagenomes</taxon>
    </lineage>
</organism>